<evidence type="ECO:0000313" key="2">
    <source>
        <dbReference type="EMBL" id="AEK63431.1"/>
    </source>
</evidence>
<proteinExistence type="predicted"/>
<keyword evidence="3" id="KW-1185">Reference proteome</keyword>
<reference evidence="2 3" key="3">
    <citation type="journal article" date="2008" name="FEMS Microbiol. Ecol.">
        <title>Identification and characterization of genes underlying chitinolysis in Collimonas fungivorans Ter331.</title>
        <authorList>
            <person name="Fritsche K."/>
            <person name="de Boer W."/>
            <person name="Gerards S."/>
            <person name="van den Berg M."/>
            <person name="van Veen J.A."/>
            <person name="Leveau J.H."/>
        </authorList>
    </citation>
    <scope>NUCLEOTIDE SEQUENCE [LARGE SCALE GENOMIC DNA]</scope>
    <source>
        <strain evidence="2 3">Ter331</strain>
    </source>
</reference>
<protein>
    <submittedName>
        <fullName evidence="2">Uncharacterized protein</fullName>
    </submittedName>
</protein>
<gene>
    <name evidence="2" type="ordered locus">CFU_3607</name>
</gene>
<reference evidence="2 3" key="1">
    <citation type="journal article" date="2004" name="Environ. Microbiol.">
        <title>Phylogeny-function analysis of (meta)genomic libraries: screening for expression of ribosomal RNA genes by large-insert library fluorescent in situ hybridization (LIL-FISH).</title>
        <authorList>
            <person name="Leveau J.H."/>
            <person name="Gerards S."/>
            <person name="de Boer W."/>
            <person name="van Veen J.A."/>
        </authorList>
    </citation>
    <scope>NUCLEOTIDE SEQUENCE [LARGE SCALE GENOMIC DNA]</scope>
    <source>
        <strain evidence="2 3">Ter331</strain>
    </source>
</reference>
<reference evidence="2 3" key="5">
    <citation type="journal article" date="2011" name="ISME J.">
        <title>Dual transcriptional profiling of a bacterial/fungal confrontation: Collimonas fungivorans versus Aspergillus niger.</title>
        <authorList>
            <person name="Mela F."/>
            <person name="Fritsche K."/>
            <person name="de Boer W."/>
            <person name="van Veen J.A."/>
            <person name="de Graaff L.H."/>
            <person name="van den Berg M."/>
            <person name="Leveau J.H."/>
        </authorList>
    </citation>
    <scope>NUCLEOTIDE SEQUENCE [LARGE SCALE GENOMIC DNA]</scope>
    <source>
        <strain evidence="2 3">Ter331</strain>
    </source>
</reference>
<evidence type="ECO:0000256" key="1">
    <source>
        <dbReference type="SAM" id="SignalP"/>
    </source>
</evidence>
<organism evidence="2 3">
    <name type="scientific">Collimonas fungivorans (strain Ter331)</name>
    <dbReference type="NCBI Taxonomy" id="1005048"/>
    <lineage>
        <taxon>Bacteria</taxon>
        <taxon>Pseudomonadati</taxon>
        <taxon>Pseudomonadota</taxon>
        <taxon>Betaproteobacteria</taxon>
        <taxon>Burkholderiales</taxon>
        <taxon>Oxalobacteraceae</taxon>
        <taxon>Collimonas</taxon>
    </lineage>
</organism>
<feature type="chain" id="PRO_5003396698" evidence="1">
    <location>
        <begin position="30"/>
        <end position="120"/>
    </location>
</feature>
<reference evidence="2 3" key="4">
    <citation type="journal article" date="2010" name="Environ. Microbiol.">
        <title>The bacterial genus Collimonas: mycophagy, weathering and other adaptive solutions to life in oligotrophic soil environments.</title>
        <authorList>
            <person name="Leveau J.H."/>
            <person name="Uroz S."/>
            <person name="de Boer W."/>
        </authorList>
    </citation>
    <scope>NUCLEOTIDE SEQUENCE [LARGE SCALE GENOMIC DNA]</scope>
    <source>
        <strain evidence="2 3">Ter331</strain>
    </source>
</reference>
<keyword evidence="1" id="KW-0732">Signal</keyword>
<accession>G0ADG9</accession>
<evidence type="ECO:0000313" key="3">
    <source>
        <dbReference type="Proteomes" id="UP000008392"/>
    </source>
</evidence>
<name>G0ADG9_COLFT</name>
<dbReference type="EMBL" id="CP002745">
    <property type="protein sequence ID" value="AEK63431.1"/>
    <property type="molecule type" value="Genomic_DNA"/>
</dbReference>
<dbReference type="STRING" id="1005048.CFU_3607"/>
<dbReference type="AlphaFoldDB" id="G0ADG9"/>
<reference evidence="3" key="6">
    <citation type="submission" date="2011-05" db="EMBL/GenBank/DDBJ databases">
        <title>Complete sequence of Collimonas fungivorans Ter331.</title>
        <authorList>
            <person name="Leveau J.H."/>
        </authorList>
    </citation>
    <scope>NUCLEOTIDE SEQUENCE [LARGE SCALE GENOMIC DNA]</scope>
    <source>
        <strain evidence="3">Ter331</strain>
    </source>
</reference>
<dbReference type="HOGENOM" id="CLU_162040_0_0_4"/>
<dbReference type="eggNOG" id="ENOG5033BRS">
    <property type="taxonomic scope" value="Bacteria"/>
</dbReference>
<dbReference type="Proteomes" id="UP000008392">
    <property type="component" value="Chromosome"/>
</dbReference>
<sequence length="120" mass="13368">MEFAMSATMRPVRLLMMFLLATLAFSAMAVDRDFPASALRGKLTITAYPIVTVNGNTLRLSPGSRIWNTQQLTQIPSSLGTDTYQVNYTLNIQGDIDRVWILTADEAGQKIEAQRNGMKR</sequence>
<dbReference type="KEGG" id="cfu:CFU_3607"/>
<reference evidence="2 3" key="2">
    <citation type="journal article" date="2006" name="J. Microbiol. Methods">
        <title>Genomic flank-sequencing of plasposon insertion sites for rapid identification of functional genes.</title>
        <authorList>
            <person name="Leveau J.H."/>
            <person name="Gerards S."/>
            <person name="Fritsche K."/>
            <person name="Zondag G."/>
            <person name="van Veen J.A."/>
        </authorList>
    </citation>
    <scope>NUCLEOTIDE SEQUENCE [LARGE SCALE GENOMIC DNA]</scope>
    <source>
        <strain evidence="2 3">Ter331</strain>
    </source>
</reference>
<feature type="signal peptide" evidence="1">
    <location>
        <begin position="1"/>
        <end position="29"/>
    </location>
</feature>